<dbReference type="SUPFAM" id="SSF51905">
    <property type="entry name" value="FAD/NAD(P)-binding domain"/>
    <property type="match status" value="1"/>
</dbReference>
<dbReference type="InterPro" id="IPR036188">
    <property type="entry name" value="FAD/NAD-bd_sf"/>
</dbReference>
<keyword evidence="2" id="KW-0285">Flavoprotein</keyword>
<dbReference type="Gene3D" id="3.50.50.60">
    <property type="entry name" value="FAD/NAD(P)-binding domain"/>
    <property type="match status" value="2"/>
</dbReference>
<dbReference type="PRINTS" id="PR00469">
    <property type="entry name" value="PNDRDTASEII"/>
</dbReference>
<dbReference type="InterPro" id="IPR018490">
    <property type="entry name" value="cNMP-bd_dom_sf"/>
</dbReference>
<organism evidence="5 6">
    <name type="scientific">Mesorhizobium kowhaii</name>
    <dbReference type="NCBI Taxonomy" id="1300272"/>
    <lineage>
        <taxon>Bacteria</taxon>
        <taxon>Pseudomonadati</taxon>
        <taxon>Pseudomonadota</taxon>
        <taxon>Alphaproteobacteria</taxon>
        <taxon>Hyphomicrobiales</taxon>
        <taxon>Phyllobacteriaceae</taxon>
        <taxon>Mesorhizobium</taxon>
    </lineage>
</organism>
<sequence>MSQTTNPIFGARRDQAFPTLAEADIDHMRRFGEASFYAAGEHIVTAGAVAPGLIVVLSGRVDITQDGGLGRRETIVTHGPGSFVGELAQLSARPSLVNAQAAEPVEAFVIPSQRLRDLMVQEANLGERIMRALILRRVGLLESATSGPVIIGPVDNSDVLRLQGFLARSGQPHRVLDSDSDPCAKTLVERFDVDPHHLPIVLCPNGRLLLNPGEKDLARCIGLLRPIDADKLYDVAIVGAGPAGLAAAVYAASEGLSTIVLDCRAFGGQAGASSRIENYLGFPTGISGMALMARAYNQAQKFGVEMVIPDEAKLLSAATDGARYTLDVGDGETVRTRTVVIASGARYRRLDVANLAQFEGTCVHYWASPIEARLCQSQEVALVGAGNSAGQAAVYLASHVRKVTLLARGGSLDASMSRYLVERIRAQPNIEVLTGTEVEALDGDEGSLATVRWRNRASGAETTRPIRHLFLFIGADPNTDWLANCNVALDAKGFVRTGSDLGSGHGAMETSRSGVFAIGDVRAGSVKRVAAAVGEGAQVVAALHAYLAQDGSQAVTPERIGRM</sequence>
<feature type="domain" description="Cyclic nucleotide-binding" evidence="4">
    <location>
        <begin position="16"/>
        <end position="136"/>
    </location>
</feature>
<dbReference type="PRINTS" id="PR00368">
    <property type="entry name" value="FADPNR"/>
</dbReference>
<keyword evidence="6" id="KW-1185">Reference proteome</keyword>
<evidence type="ECO:0000313" key="6">
    <source>
        <dbReference type="Proteomes" id="UP000248616"/>
    </source>
</evidence>
<dbReference type="GO" id="GO:0016491">
    <property type="term" value="F:oxidoreductase activity"/>
    <property type="evidence" value="ECO:0007669"/>
    <property type="project" value="UniProtKB-KW"/>
</dbReference>
<dbReference type="SMART" id="SM00100">
    <property type="entry name" value="cNMP"/>
    <property type="match status" value="1"/>
</dbReference>
<dbReference type="SUPFAM" id="SSF51206">
    <property type="entry name" value="cAMP-binding domain-like"/>
    <property type="match status" value="1"/>
</dbReference>
<protein>
    <recommendedName>
        <fullName evidence="1">Thioredoxin reductase</fullName>
    </recommendedName>
</protein>
<gene>
    <name evidence="5" type="ORF">B5V02_17395</name>
</gene>
<dbReference type="Gene3D" id="2.60.120.10">
    <property type="entry name" value="Jelly Rolls"/>
    <property type="match status" value="1"/>
</dbReference>
<dbReference type="EMBL" id="MZXV01000032">
    <property type="protein sequence ID" value="PZV38007.1"/>
    <property type="molecule type" value="Genomic_DNA"/>
</dbReference>
<dbReference type="InterPro" id="IPR050097">
    <property type="entry name" value="Ferredoxin-NADP_redctase_2"/>
</dbReference>
<dbReference type="InterPro" id="IPR018488">
    <property type="entry name" value="cNMP-bd_CS"/>
</dbReference>
<dbReference type="InterPro" id="IPR014710">
    <property type="entry name" value="RmlC-like_jellyroll"/>
</dbReference>
<dbReference type="PANTHER" id="PTHR48105">
    <property type="entry name" value="THIOREDOXIN REDUCTASE 1-RELATED-RELATED"/>
    <property type="match status" value="1"/>
</dbReference>
<name>A0A2W7C549_9HYPH</name>
<accession>A0A2W7C549</accession>
<dbReference type="OrthoDB" id="9786503at2"/>
<comment type="caution">
    <text evidence="5">The sequence shown here is derived from an EMBL/GenBank/DDBJ whole genome shotgun (WGS) entry which is preliminary data.</text>
</comment>
<dbReference type="AlphaFoldDB" id="A0A2W7C549"/>
<dbReference type="Pfam" id="PF00027">
    <property type="entry name" value="cNMP_binding"/>
    <property type="match status" value="1"/>
</dbReference>
<evidence type="ECO:0000313" key="5">
    <source>
        <dbReference type="EMBL" id="PZV38007.1"/>
    </source>
</evidence>
<evidence type="ECO:0000259" key="4">
    <source>
        <dbReference type="PROSITE" id="PS50042"/>
    </source>
</evidence>
<evidence type="ECO:0000256" key="3">
    <source>
        <dbReference type="ARBA" id="ARBA00023002"/>
    </source>
</evidence>
<reference evidence="6" key="1">
    <citation type="submission" date="2017-03" db="EMBL/GenBank/DDBJ databases">
        <authorList>
            <person name="Safronova V.I."/>
            <person name="Sazanova A.L."/>
            <person name="Chirak E.R."/>
        </authorList>
    </citation>
    <scope>NUCLEOTIDE SEQUENCE [LARGE SCALE GENOMIC DNA]</scope>
    <source>
        <strain evidence="6">Ach-343</strain>
    </source>
</reference>
<dbReference type="InterPro" id="IPR023753">
    <property type="entry name" value="FAD/NAD-binding_dom"/>
</dbReference>
<dbReference type="RefSeq" id="WP_111545340.1">
    <property type="nucleotide sequence ID" value="NZ_MZXV01000032.1"/>
</dbReference>
<dbReference type="CDD" id="cd00038">
    <property type="entry name" value="CAP_ED"/>
    <property type="match status" value="1"/>
</dbReference>
<dbReference type="InterPro" id="IPR000595">
    <property type="entry name" value="cNMP-bd_dom"/>
</dbReference>
<evidence type="ECO:0000256" key="1">
    <source>
        <dbReference type="ARBA" id="ARBA00018719"/>
    </source>
</evidence>
<dbReference type="Proteomes" id="UP000248616">
    <property type="component" value="Unassembled WGS sequence"/>
</dbReference>
<evidence type="ECO:0000256" key="2">
    <source>
        <dbReference type="ARBA" id="ARBA00022630"/>
    </source>
</evidence>
<keyword evidence="3" id="KW-0560">Oxidoreductase</keyword>
<proteinExistence type="predicted"/>
<dbReference type="PROSITE" id="PS50042">
    <property type="entry name" value="CNMP_BINDING_3"/>
    <property type="match status" value="1"/>
</dbReference>
<dbReference type="PROSITE" id="PS00888">
    <property type="entry name" value="CNMP_BINDING_1"/>
    <property type="match status" value="1"/>
</dbReference>
<dbReference type="Pfam" id="PF07992">
    <property type="entry name" value="Pyr_redox_2"/>
    <property type="match status" value="1"/>
</dbReference>